<dbReference type="KEGG" id="dpx:DAPPUDRAFT_51083"/>
<dbReference type="EMBL" id="GL732546">
    <property type="protein sequence ID" value="EFX80768.1"/>
    <property type="molecule type" value="Genomic_DNA"/>
</dbReference>
<dbReference type="GO" id="GO:0008080">
    <property type="term" value="F:N-acetyltransferase activity"/>
    <property type="evidence" value="ECO:0000318"/>
    <property type="project" value="GO_Central"/>
</dbReference>
<evidence type="ECO:0000313" key="6">
    <source>
        <dbReference type="Proteomes" id="UP000000305"/>
    </source>
</evidence>
<dbReference type="PANTHER" id="PTHR10545:SF29">
    <property type="entry name" value="GH14572P-RELATED"/>
    <property type="match status" value="1"/>
</dbReference>
<evidence type="ECO:0000259" key="4">
    <source>
        <dbReference type="PROSITE" id="PS51186"/>
    </source>
</evidence>
<proteinExistence type="inferred from homology"/>
<dbReference type="HOGENOM" id="CLU_013985_41_1_1"/>
<feature type="non-terminal residue" evidence="5">
    <location>
        <position position="133"/>
    </location>
</feature>
<evidence type="ECO:0000313" key="5">
    <source>
        <dbReference type="EMBL" id="EFX80768.1"/>
    </source>
</evidence>
<feature type="domain" description="N-acetyltransferase" evidence="4">
    <location>
        <begin position="1"/>
        <end position="117"/>
    </location>
</feature>
<dbReference type="Gene3D" id="3.40.630.30">
    <property type="match status" value="1"/>
</dbReference>
<dbReference type="eggNOG" id="KOG3216">
    <property type="taxonomic scope" value="Eukaryota"/>
</dbReference>
<organism evidence="5 6">
    <name type="scientific">Daphnia pulex</name>
    <name type="common">Water flea</name>
    <dbReference type="NCBI Taxonomy" id="6669"/>
    <lineage>
        <taxon>Eukaryota</taxon>
        <taxon>Metazoa</taxon>
        <taxon>Ecdysozoa</taxon>
        <taxon>Arthropoda</taxon>
        <taxon>Crustacea</taxon>
        <taxon>Branchiopoda</taxon>
        <taxon>Diplostraca</taxon>
        <taxon>Cladocera</taxon>
        <taxon>Anomopoda</taxon>
        <taxon>Daphniidae</taxon>
        <taxon>Daphnia</taxon>
    </lineage>
</organism>
<keyword evidence="6" id="KW-1185">Reference proteome</keyword>
<dbReference type="Pfam" id="PF00583">
    <property type="entry name" value="Acetyltransf_1"/>
    <property type="match status" value="1"/>
</dbReference>
<dbReference type="InterPro" id="IPR016181">
    <property type="entry name" value="Acyl_CoA_acyltransferase"/>
</dbReference>
<dbReference type="PROSITE" id="PS51186">
    <property type="entry name" value="GNAT"/>
    <property type="match status" value="1"/>
</dbReference>
<dbReference type="PhylomeDB" id="E9GIG9"/>
<evidence type="ECO:0000256" key="1">
    <source>
        <dbReference type="ARBA" id="ARBA00008694"/>
    </source>
</evidence>
<dbReference type="OMA" id="PRDCSHI"/>
<dbReference type="AlphaFoldDB" id="E9GIG9"/>
<evidence type="ECO:0000256" key="2">
    <source>
        <dbReference type="ARBA" id="ARBA00022679"/>
    </source>
</evidence>
<evidence type="ECO:0000256" key="3">
    <source>
        <dbReference type="ARBA" id="ARBA00023315"/>
    </source>
</evidence>
<gene>
    <name evidence="5" type="ORF">DAPPUDRAFT_51083</name>
</gene>
<keyword evidence="2" id="KW-0808">Transferase</keyword>
<name>E9GIG9_DAPPU</name>
<dbReference type="PANTHER" id="PTHR10545">
    <property type="entry name" value="DIAMINE N-ACETYLTRANSFERASE"/>
    <property type="match status" value="1"/>
</dbReference>
<dbReference type="InterPro" id="IPR000182">
    <property type="entry name" value="GNAT_dom"/>
</dbReference>
<keyword evidence="3" id="KW-0012">Acyltransferase</keyword>
<dbReference type="STRING" id="6669.E9GIG9"/>
<dbReference type="SUPFAM" id="SSF55729">
    <property type="entry name" value="Acyl-CoA N-acyltransferases (Nat)"/>
    <property type="match status" value="1"/>
</dbReference>
<reference evidence="5 6" key="1">
    <citation type="journal article" date="2011" name="Science">
        <title>The ecoresponsive genome of Daphnia pulex.</title>
        <authorList>
            <person name="Colbourne J.K."/>
            <person name="Pfrender M.E."/>
            <person name="Gilbert D."/>
            <person name="Thomas W.K."/>
            <person name="Tucker A."/>
            <person name="Oakley T.H."/>
            <person name="Tokishita S."/>
            <person name="Aerts A."/>
            <person name="Arnold G.J."/>
            <person name="Basu M.K."/>
            <person name="Bauer D.J."/>
            <person name="Caceres C.E."/>
            <person name="Carmel L."/>
            <person name="Casola C."/>
            <person name="Choi J.H."/>
            <person name="Detter J.C."/>
            <person name="Dong Q."/>
            <person name="Dusheyko S."/>
            <person name="Eads B.D."/>
            <person name="Frohlich T."/>
            <person name="Geiler-Samerotte K.A."/>
            <person name="Gerlach D."/>
            <person name="Hatcher P."/>
            <person name="Jogdeo S."/>
            <person name="Krijgsveld J."/>
            <person name="Kriventseva E.V."/>
            <person name="Kultz D."/>
            <person name="Laforsch C."/>
            <person name="Lindquist E."/>
            <person name="Lopez J."/>
            <person name="Manak J.R."/>
            <person name="Muller J."/>
            <person name="Pangilinan J."/>
            <person name="Patwardhan R.P."/>
            <person name="Pitluck S."/>
            <person name="Pritham E.J."/>
            <person name="Rechtsteiner A."/>
            <person name="Rho M."/>
            <person name="Rogozin I.B."/>
            <person name="Sakarya O."/>
            <person name="Salamov A."/>
            <person name="Schaack S."/>
            <person name="Shapiro H."/>
            <person name="Shiga Y."/>
            <person name="Skalitzky C."/>
            <person name="Smith Z."/>
            <person name="Souvorov A."/>
            <person name="Sung W."/>
            <person name="Tang Z."/>
            <person name="Tsuchiya D."/>
            <person name="Tu H."/>
            <person name="Vos H."/>
            <person name="Wang M."/>
            <person name="Wolf Y.I."/>
            <person name="Yamagata H."/>
            <person name="Yamada T."/>
            <person name="Ye Y."/>
            <person name="Shaw J.R."/>
            <person name="Andrews J."/>
            <person name="Crease T.J."/>
            <person name="Tang H."/>
            <person name="Lucas S.M."/>
            <person name="Robertson H.M."/>
            <person name="Bork P."/>
            <person name="Koonin E.V."/>
            <person name="Zdobnov E.M."/>
            <person name="Grigoriev I.V."/>
            <person name="Lynch M."/>
            <person name="Boore J.L."/>
        </authorList>
    </citation>
    <scope>NUCLEOTIDE SEQUENCE [LARGE SCALE GENOMIC DNA]</scope>
</reference>
<sequence length="133" mass="15458">ALEADGFGSRRFYEGFVAESHKLKQVVGYAIYYFSYSTWQGKSLYMEDMYIRPEDRKNRIAISFFHLISQAALAENCMRMNFCGLKDNKPAVELFQSLGADNLTLKEGWHYYRIPRHGIEELAQPSIITKFNP</sequence>
<dbReference type="InterPro" id="IPR051016">
    <property type="entry name" value="Diverse_Substrate_AcTransf"/>
</dbReference>
<comment type="similarity">
    <text evidence="1">Belongs to the acetyltransferase family.</text>
</comment>
<dbReference type="FunFam" id="3.40.630.30:FF:000064">
    <property type="entry name" value="GNAT family acetyltransferase"/>
    <property type="match status" value="1"/>
</dbReference>
<accession>E9GIG9</accession>
<dbReference type="OrthoDB" id="7305308at2759"/>
<protein>
    <recommendedName>
        <fullName evidence="4">N-acetyltransferase domain-containing protein</fullName>
    </recommendedName>
</protein>
<dbReference type="InParanoid" id="E9GIG9"/>
<dbReference type="Proteomes" id="UP000000305">
    <property type="component" value="Unassembled WGS sequence"/>
</dbReference>